<accession>A0A0K2U1Q4</accession>
<keyword evidence="1" id="KW-0472">Membrane</keyword>
<reference evidence="2" key="1">
    <citation type="submission" date="2014-05" db="EMBL/GenBank/DDBJ databases">
        <authorList>
            <person name="Chronopoulou M."/>
        </authorList>
    </citation>
    <scope>NUCLEOTIDE SEQUENCE</scope>
    <source>
        <tissue evidence="2">Whole organism</tissue>
    </source>
</reference>
<feature type="non-terminal residue" evidence="2">
    <location>
        <position position="119"/>
    </location>
</feature>
<dbReference type="EMBL" id="HACA01014225">
    <property type="protein sequence ID" value="CDW31586.1"/>
    <property type="molecule type" value="Transcribed_RNA"/>
</dbReference>
<feature type="transmembrane region" description="Helical" evidence="1">
    <location>
        <begin position="93"/>
        <end position="114"/>
    </location>
</feature>
<name>A0A0K2U1Q4_LEPSM</name>
<proteinExistence type="predicted"/>
<evidence type="ECO:0000256" key="1">
    <source>
        <dbReference type="SAM" id="Phobius"/>
    </source>
</evidence>
<organism evidence="2">
    <name type="scientific">Lepeophtheirus salmonis</name>
    <name type="common">Salmon louse</name>
    <name type="synonym">Caligus salmonis</name>
    <dbReference type="NCBI Taxonomy" id="72036"/>
    <lineage>
        <taxon>Eukaryota</taxon>
        <taxon>Metazoa</taxon>
        <taxon>Ecdysozoa</taxon>
        <taxon>Arthropoda</taxon>
        <taxon>Crustacea</taxon>
        <taxon>Multicrustacea</taxon>
        <taxon>Hexanauplia</taxon>
        <taxon>Copepoda</taxon>
        <taxon>Siphonostomatoida</taxon>
        <taxon>Caligidae</taxon>
        <taxon>Lepeophtheirus</taxon>
    </lineage>
</organism>
<dbReference type="AlphaFoldDB" id="A0A0K2U1Q4"/>
<keyword evidence="1" id="KW-1133">Transmembrane helix</keyword>
<protein>
    <submittedName>
        <fullName evidence="2">Uncharacterized protein</fullName>
    </submittedName>
</protein>
<dbReference type="OrthoDB" id="10070371at2759"/>
<feature type="transmembrane region" description="Helical" evidence="1">
    <location>
        <begin position="61"/>
        <end position="81"/>
    </location>
</feature>
<sequence length="119" mass="13224">MKFTTHLCIILSLPSSWNFAKITKIIVQFITLENGTVVPKITKRLVEVQDEHSQGFKSSHIAGLFLAIFFVLGIFSNFILISAIASSVILKRLPFNVIIMNLGIIGLIEIVVNFTSSFV</sequence>
<keyword evidence="1" id="KW-0812">Transmembrane</keyword>
<evidence type="ECO:0000313" key="2">
    <source>
        <dbReference type="EMBL" id="CDW31586.1"/>
    </source>
</evidence>